<accession>A0A8B3CR27</accession>
<dbReference type="EMBL" id="QHCS01000002">
    <property type="protein sequence ID" value="RHX86418.1"/>
    <property type="molecule type" value="Genomic_DNA"/>
</dbReference>
<sequence>MFLILIVEVLHSDTLIKKEESIPFKLYSSFFKKCNVTLGRQSLTSVIRIFGWKTERILILLWKLDSPFASYEIEYQMITDLIRPFRRYESGLNQLE</sequence>
<name>A0A8B3CR27_9LEPT</name>
<evidence type="ECO:0000313" key="2">
    <source>
        <dbReference type="Proteomes" id="UP000266669"/>
    </source>
</evidence>
<evidence type="ECO:0000313" key="1">
    <source>
        <dbReference type="EMBL" id="RHX86418.1"/>
    </source>
</evidence>
<dbReference type="AlphaFoldDB" id="A0A8B3CR27"/>
<reference evidence="2" key="1">
    <citation type="submission" date="2018-05" db="EMBL/GenBank/DDBJ databases">
        <title>Leptospira yasudae sp. nov. and Leptospira stimsonii sp. nov., two pathogenic species of the genus Leptospira isolated from environmental sources.</title>
        <authorList>
            <person name="Casanovas-Massana A."/>
            <person name="Hamond C."/>
            <person name="Santos L.A."/>
            <person name="Hacker K.P."/>
            <person name="Balassiano I."/>
            <person name="Medeiros M.A."/>
            <person name="Reis M.G."/>
            <person name="Ko A.I."/>
            <person name="Wunder E.A."/>
        </authorList>
    </citation>
    <scope>NUCLEOTIDE SEQUENCE [LARGE SCALE GENOMIC DNA]</scope>
    <source>
        <strain evidence="2">AMB6-RJ</strain>
    </source>
</reference>
<protein>
    <submittedName>
        <fullName evidence="1">Uncharacterized protein</fullName>
    </submittedName>
</protein>
<comment type="caution">
    <text evidence="1">The sequence shown here is derived from an EMBL/GenBank/DDBJ whole genome shotgun (WGS) entry which is preliminary data.</text>
</comment>
<proteinExistence type="predicted"/>
<gene>
    <name evidence="1" type="ORF">DLM78_11375</name>
</gene>
<dbReference type="Proteomes" id="UP000266669">
    <property type="component" value="Unassembled WGS sequence"/>
</dbReference>
<organism evidence="1 2">
    <name type="scientific">Leptospira stimsonii</name>
    <dbReference type="NCBI Taxonomy" id="2202203"/>
    <lineage>
        <taxon>Bacteria</taxon>
        <taxon>Pseudomonadati</taxon>
        <taxon>Spirochaetota</taxon>
        <taxon>Spirochaetia</taxon>
        <taxon>Leptospirales</taxon>
        <taxon>Leptospiraceae</taxon>
        <taxon>Leptospira</taxon>
    </lineage>
</organism>